<dbReference type="InterPro" id="IPR036390">
    <property type="entry name" value="WH_DNA-bd_sf"/>
</dbReference>
<dbReference type="EMBL" id="LARY01000002">
    <property type="protein sequence ID" value="RDX00942.1"/>
    <property type="molecule type" value="Genomic_DNA"/>
</dbReference>
<accession>A0A3D8TQJ5</accession>
<dbReference type="InterPro" id="IPR001034">
    <property type="entry name" value="DeoR_HTH"/>
</dbReference>
<dbReference type="PROSITE" id="PS00894">
    <property type="entry name" value="HTH_DEOR_1"/>
    <property type="match status" value="1"/>
</dbReference>
<dbReference type="RefSeq" id="WP_115753190.1">
    <property type="nucleotide sequence ID" value="NZ_LARY01000002.1"/>
</dbReference>
<dbReference type="Proteomes" id="UP000257055">
    <property type="component" value="Unassembled WGS sequence"/>
</dbReference>
<keyword evidence="1" id="KW-0805">Transcription regulation</keyword>
<evidence type="ECO:0000256" key="3">
    <source>
        <dbReference type="ARBA" id="ARBA00023163"/>
    </source>
</evidence>
<evidence type="ECO:0000256" key="1">
    <source>
        <dbReference type="ARBA" id="ARBA00023015"/>
    </source>
</evidence>
<dbReference type="Pfam" id="PF08220">
    <property type="entry name" value="HTH_DeoR"/>
    <property type="match status" value="1"/>
</dbReference>
<dbReference type="SMART" id="SM00420">
    <property type="entry name" value="HTH_DEOR"/>
    <property type="match status" value="1"/>
</dbReference>
<gene>
    <name evidence="5" type="ORF">UR08_08235</name>
</gene>
<sequence>MKVKRIQAIEDYIHAQGTVSLDDLCEHFNVSKNTIRRDINKIVETNRIKKVYGGVVSVLSSENELLPFENRDITNHLEKEEIGSLASQLIENDDLIFIDSGTTTRYLVQHIPATKNVTIITNNLDVINLASKMDNIKIIVIGTTLKHRTKSFVGVENWSFFDKYNVTKAFMAATAFSYERGVMNSDNLEYEIKKRMMNKASKKILMVDHNKAGKSALLTYGALADFDYLVTSSTLPDAYQDYCEKHDVEIMTSAK</sequence>
<dbReference type="SUPFAM" id="SSF100950">
    <property type="entry name" value="NagB/RpiA/CoA transferase-like"/>
    <property type="match status" value="1"/>
</dbReference>
<name>A0A3D8TQJ5_9LIST</name>
<dbReference type="Pfam" id="PF00455">
    <property type="entry name" value="DeoRC"/>
    <property type="match status" value="1"/>
</dbReference>
<dbReference type="PROSITE" id="PS51000">
    <property type="entry name" value="HTH_DEOR_2"/>
    <property type="match status" value="1"/>
</dbReference>
<dbReference type="InterPro" id="IPR014036">
    <property type="entry name" value="DeoR-like_C"/>
</dbReference>
<dbReference type="InterPro" id="IPR050313">
    <property type="entry name" value="Carb_Metab_HTH_regulators"/>
</dbReference>
<dbReference type="Gene3D" id="1.10.10.10">
    <property type="entry name" value="Winged helix-like DNA-binding domain superfamily/Winged helix DNA-binding domain"/>
    <property type="match status" value="1"/>
</dbReference>
<dbReference type="PANTHER" id="PTHR30363:SF60">
    <property type="entry name" value="HTH-TYPE TRANSCRIPTIONAL REGULATOR IOLR"/>
    <property type="match status" value="1"/>
</dbReference>
<dbReference type="AlphaFoldDB" id="A0A3D8TQJ5"/>
<dbReference type="InterPro" id="IPR036388">
    <property type="entry name" value="WH-like_DNA-bd_sf"/>
</dbReference>
<dbReference type="Gene3D" id="3.40.50.1360">
    <property type="match status" value="1"/>
</dbReference>
<dbReference type="SUPFAM" id="SSF46785">
    <property type="entry name" value="Winged helix' DNA-binding domain"/>
    <property type="match status" value="1"/>
</dbReference>
<evidence type="ECO:0000256" key="2">
    <source>
        <dbReference type="ARBA" id="ARBA00023125"/>
    </source>
</evidence>
<dbReference type="SMART" id="SM01134">
    <property type="entry name" value="DeoRC"/>
    <property type="match status" value="1"/>
</dbReference>
<organism evidence="5 6">
    <name type="scientific">Listeria kieliensis</name>
    <dbReference type="NCBI Taxonomy" id="1621700"/>
    <lineage>
        <taxon>Bacteria</taxon>
        <taxon>Bacillati</taxon>
        <taxon>Bacillota</taxon>
        <taxon>Bacilli</taxon>
        <taxon>Bacillales</taxon>
        <taxon>Listeriaceae</taxon>
        <taxon>Listeria</taxon>
    </lineage>
</organism>
<dbReference type="PRINTS" id="PR00037">
    <property type="entry name" value="HTHLACR"/>
</dbReference>
<evidence type="ECO:0000313" key="6">
    <source>
        <dbReference type="Proteomes" id="UP000257055"/>
    </source>
</evidence>
<keyword evidence="3" id="KW-0804">Transcription</keyword>
<keyword evidence="2" id="KW-0238">DNA-binding</keyword>
<dbReference type="InterPro" id="IPR018356">
    <property type="entry name" value="Tscrpt_reg_HTH_DeoR_CS"/>
</dbReference>
<keyword evidence="6" id="KW-1185">Reference proteome</keyword>
<dbReference type="PANTHER" id="PTHR30363">
    <property type="entry name" value="HTH-TYPE TRANSCRIPTIONAL REGULATOR SRLR-RELATED"/>
    <property type="match status" value="1"/>
</dbReference>
<dbReference type="GO" id="GO:0003677">
    <property type="term" value="F:DNA binding"/>
    <property type="evidence" value="ECO:0007669"/>
    <property type="project" value="UniProtKB-KW"/>
</dbReference>
<comment type="caution">
    <text evidence="5">The sequence shown here is derived from an EMBL/GenBank/DDBJ whole genome shotgun (WGS) entry which is preliminary data.</text>
</comment>
<protein>
    <submittedName>
        <fullName evidence="5">DeoR family transcriptional regulator</fullName>
    </submittedName>
</protein>
<evidence type="ECO:0000313" key="5">
    <source>
        <dbReference type="EMBL" id="RDX00942.1"/>
    </source>
</evidence>
<reference evidence="6" key="1">
    <citation type="submission" date="2015-04" db="EMBL/GenBank/DDBJ databases">
        <authorList>
            <person name="Schardt J."/>
            <person name="Mueller-Herbst S."/>
            <person name="Scherer S."/>
            <person name="Huptas C."/>
        </authorList>
    </citation>
    <scope>NUCLEOTIDE SEQUENCE [LARGE SCALE GENOMIC DNA]</scope>
    <source>
        <strain evidence="6">Kiel-L1</strain>
    </source>
</reference>
<feature type="domain" description="HTH deoR-type" evidence="4">
    <location>
        <begin position="2"/>
        <end position="57"/>
    </location>
</feature>
<evidence type="ECO:0000259" key="4">
    <source>
        <dbReference type="PROSITE" id="PS51000"/>
    </source>
</evidence>
<dbReference type="GO" id="GO:0003700">
    <property type="term" value="F:DNA-binding transcription factor activity"/>
    <property type="evidence" value="ECO:0007669"/>
    <property type="project" value="InterPro"/>
</dbReference>
<dbReference type="InterPro" id="IPR037171">
    <property type="entry name" value="NagB/RpiA_transferase-like"/>
</dbReference>
<proteinExistence type="predicted"/>